<comment type="caution">
    <text evidence="6">The sequence shown here is derived from an EMBL/GenBank/DDBJ whole genome shotgun (WGS) entry which is preliminary data.</text>
</comment>
<keyword evidence="2" id="KW-0408">Iron</keyword>
<dbReference type="NCBIfam" id="TIGR01950">
    <property type="entry name" value="SoxR"/>
    <property type="match status" value="1"/>
</dbReference>
<dbReference type="SMART" id="SM00422">
    <property type="entry name" value="HTH_MERR"/>
    <property type="match status" value="1"/>
</dbReference>
<accession>A0ABN0WHY3</accession>
<keyword evidence="4" id="KW-0238">DNA-binding</keyword>
<keyword evidence="1" id="KW-0001">2Fe-2S</keyword>
<dbReference type="PROSITE" id="PS00552">
    <property type="entry name" value="HTH_MERR_1"/>
    <property type="match status" value="1"/>
</dbReference>
<evidence type="ECO:0000256" key="3">
    <source>
        <dbReference type="ARBA" id="ARBA00023014"/>
    </source>
</evidence>
<keyword evidence="1" id="KW-0479">Metal-binding</keyword>
<dbReference type="Proteomes" id="UP001501822">
    <property type="component" value="Unassembled WGS sequence"/>
</dbReference>
<sequence>MPDRTDHQRPKITKELTIGELSERSGVAASALRFYERQGLIYSRRTSGNQRRYHRTTLRRVAFIRAAQSVGMPLDCVGHVLAMLPPDAELTRDFWVGVSEHWQKEVNERIAKMERMRDRFTECIGCGCLSFEQCTLVNPDDVLAEQGPGPRRLLNP</sequence>
<dbReference type="PRINTS" id="PR00040">
    <property type="entry name" value="HTHMERR"/>
</dbReference>
<dbReference type="InterPro" id="IPR010211">
    <property type="entry name" value="Redox-sen_tscrpt-act_SoxR"/>
</dbReference>
<reference evidence="6 7" key="1">
    <citation type="journal article" date="2019" name="Int. J. Syst. Evol. Microbiol.">
        <title>The Global Catalogue of Microorganisms (GCM) 10K type strain sequencing project: providing services to taxonomists for standard genome sequencing and annotation.</title>
        <authorList>
            <consortium name="The Broad Institute Genomics Platform"/>
            <consortium name="The Broad Institute Genome Sequencing Center for Infectious Disease"/>
            <person name="Wu L."/>
            <person name="Ma J."/>
        </authorList>
    </citation>
    <scope>NUCLEOTIDE SEQUENCE [LARGE SCALE GENOMIC DNA]</scope>
    <source>
        <strain evidence="6 7">JCM 3146</strain>
    </source>
</reference>
<dbReference type="PANTHER" id="PTHR30204">
    <property type="entry name" value="REDOX-CYCLING DRUG-SENSING TRANSCRIPTIONAL ACTIVATOR SOXR"/>
    <property type="match status" value="1"/>
</dbReference>
<keyword evidence="3" id="KW-0411">Iron-sulfur</keyword>
<dbReference type="InterPro" id="IPR009061">
    <property type="entry name" value="DNA-bd_dom_put_sf"/>
</dbReference>
<dbReference type="InterPro" id="IPR000551">
    <property type="entry name" value="MerR-type_HTH_dom"/>
</dbReference>
<organism evidence="6 7">
    <name type="scientific">Actinoallomurus spadix</name>
    <dbReference type="NCBI Taxonomy" id="79912"/>
    <lineage>
        <taxon>Bacteria</taxon>
        <taxon>Bacillati</taxon>
        <taxon>Actinomycetota</taxon>
        <taxon>Actinomycetes</taxon>
        <taxon>Streptosporangiales</taxon>
        <taxon>Thermomonosporaceae</taxon>
        <taxon>Actinoallomurus</taxon>
    </lineage>
</organism>
<dbReference type="EMBL" id="BAAABM010000019">
    <property type="protein sequence ID" value="GAA0338418.1"/>
    <property type="molecule type" value="Genomic_DNA"/>
</dbReference>
<dbReference type="Gene3D" id="1.10.1660.10">
    <property type="match status" value="1"/>
</dbReference>
<dbReference type="PANTHER" id="PTHR30204:SF0">
    <property type="entry name" value="REDOX-SENSITIVE TRANSCRIPTIONAL ACTIVATOR SOXR"/>
    <property type="match status" value="1"/>
</dbReference>
<evidence type="ECO:0000256" key="1">
    <source>
        <dbReference type="ARBA" id="ARBA00022714"/>
    </source>
</evidence>
<dbReference type="Pfam" id="PF13411">
    <property type="entry name" value="MerR_1"/>
    <property type="match status" value="1"/>
</dbReference>
<keyword evidence="7" id="KW-1185">Reference proteome</keyword>
<evidence type="ECO:0000256" key="2">
    <source>
        <dbReference type="ARBA" id="ARBA00023004"/>
    </source>
</evidence>
<dbReference type="RefSeq" id="WP_252808244.1">
    <property type="nucleotide sequence ID" value="NZ_BAAABM010000019.1"/>
</dbReference>
<evidence type="ECO:0000313" key="7">
    <source>
        <dbReference type="Proteomes" id="UP001501822"/>
    </source>
</evidence>
<dbReference type="CDD" id="cd01110">
    <property type="entry name" value="HTH_SoxR"/>
    <property type="match status" value="1"/>
</dbReference>
<dbReference type="SUPFAM" id="SSF46955">
    <property type="entry name" value="Putative DNA-binding domain"/>
    <property type="match status" value="1"/>
</dbReference>
<evidence type="ECO:0000259" key="5">
    <source>
        <dbReference type="PROSITE" id="PS50937"/>
    </source>
</evidence>
<evidence type="ECO:0000313" key="6">
    <source>
        <dbReference type="EMBL" id="GAA0338418.1"/>
    </source>
</evidence>
<dbReference type="InterPro" id="IPR047057">
    <property type="entry name" value="MerR_fam"/>
</dbReference>
<evidence type="ECO:0000256" key="4">
    <source>
        <dbReference type="ARBA" id="ARBA00023125"/>
    </source>
</evidence>
<dbReference type="PROSITE" id="PS50937">
    <property type="entry name" value="HTH_MERR_2"/>
    <property type="match status" value="1"/>
</dbReference>
<gene>
    <name evidence="6" type="primary">soxR_1</name>
    <name evidence="6" type="ORF">GCM10010151_30070</name>
</gene>
<feature type="domain" description="HTH merR-type" evidence="5">
    <location>
        <begin position="15"/>
        <end position="83"/>
    </location>
</feature>
<proteinExistence type="predicted"/>
<name>A0ABN0WHY3_9ACTN</name>
<protein>
    <submittedName>
        <fullName evidence="6">Redox-sensitive transcriptional activator SoxR</fullName>
    </submittedName>
</protein>